<keyword evidence="4" id="KW-0046">Antibiotic resistance</keyword>
<dbReference type="InterPro" id="IPR003679">
    <property type="entry name" value="Amioglycoside_AcTrfase"/>
</dbReference>
<keyword evidence="6" id="KW-1185">Reference proteome</keyword>
<evidence type="ECO:0000313" key="6">
    <source>
        <dbReference type="Proteomes" id="UP000270678"/>
    </source>
</evidence>
<evidence type="ECO:0000256" key="1">
    <source>
        <dbReference type="ARBA" id="ARBA00006383"/>
    </source>
</evidence>
<organism evidence="5 6">
    <name type="scientific">Paenibacillus lutimineralis</name>
    <dbReference type="NCBI Taxonomy" id="2707005"/>
    <lineage>
        <taxon>Bacteria</taxon>
        <taxon>Bacillati</taxon>
        <taxon>Bacillota</taxon>
        <taxon>Bacilli</taxon>
        <taxon>Bacillales</taxon>
        <taxon>Paenibacillaceae</taxon>
        <taxon>Paenibacillus</taxon>
    </lineage>
</organism>
<gene>
    <name evidence="5" type="ORF">EI981_06240</name>
</gene>
<dbReference type="InterPro" id="IPR028345">
    <property type="entry name" value="Antibiotic_NAT-like"/>
</dbReference>
<dbReference type="RefSeq" id="WP_126996412.1">
    <property type="nucleotide sequence ID" value="NZ_CP034346.1"/>
</dbReference>
<dbReference type="KEGG" id="plut:EI981_06240"/>
<dbReference type="Proteomes" id="UP000270678">
    <property type="component" value="Chromosome"/>
</dbReference>
<dbReference type="EMBL" id="CP034346">
    <property type="protein sequence ID" value="AZS14093.1"/>
    <property type="molecule type" value="Genomic_DNA"/>
</dbReference>
<sequence>MEEVKGSLITVETLKSDFIRLGVCPGMTVIMHSSFKAIGSFVVGGPPAVILALEAAVGGKGNVVMPTHSGDLSDPAGWENPPVPKEWWETIREQMPAYDANLTPLWGMGVIPEMFRKQDSVIRSSHPLLSFAAWGERAEYIAGNHSLEYSLGEPSPLARIYELEGYVLLLGVGNDSNTSLHLSEIRADYETKREIINQAPIKTDGTRHWAQFKDIEYDSSDFAAIGDDFERETGLVKRGKIGGAEAMLIPQKQLVDYGTAWLPVHRKKL</sequence>
<protein>
    <recommendedName>
        <fullName evidence="4">Aminoglycoside N(3)-acetyltransferase</fullName>
        <ecNumber evidence="4">2.3.1.-</ecNumber>
    </recommendedName>
</protein>
<dbReference type="PANTHER" id="PTHR11104:SF0">
    <property type="entry name" value="SPBETA PROPHAGE-DERIVED AMINOGLYCOSIDE N(3')-ACETYLTRANSFERASE-LIKE PROTEIN YOKD"/>
    <property type="match status" value="1"/>
</dbReference>
<evidence type="ECO:0000313" key="5">
    <source>
        <dbReference type="EMBL" id="AZS14093.1"/>
    </source>
</evidence>
<proteinExistence type="inferred from homology"/>
<dbReference type="GO" id="GO:0046677">
    <property type="term" value="P:response to antibiotic"/>
    <property type="evidence" value="ECO:0007669"/>
    <property type="project" value="UniProtKB-KW"/>
</dbReference>
<evidence type="ECO:0000256" key="2">
    <source>
        <dbReference type="ARBA" id="ARBA00022679"/>
    </source>
</evidence>
<dbReference type="GO" id="GO:0046353">
    <property type="term" value="F:aminoglycoside 3-N-acetyltransferase activity"/>
    <property type="evidence" value="ECO:0007669"/>
    <property type="project" value="UniProtKB-EC"/>
</dbReference>
<dbReference type="PANTHER" id="PTHR11104">
    <property type="entry name" value="AMINOGLYCOSIDE N3-ACETYLTRANSFERASE"/>
    <property type="match status" value="1"/>
</dbReference>
<dbReference type="SUPFAM" id="SSF110710">
    <property type="entry name" value="TTHA0583/YokD-like"/>
    <property type="match status" value="1"/>
</dbReference>
<dbReference type="Pfam" id="PF02522">
    <property type="entry name" value="Antibiotic_NAT"/>
    <property type="match status" value="1"/>
</dbReference>
<reference evidence="6" key="1">
    <citation type="submission" date="2018-12" db="EMBL/GenBank/DDBJ databases">
        <title>Complete genome sequence of Paenibacillus sp. MBLB1234.</title>
        <authorList>
            <person name="Nam Y.-D."/>
            <person name="Kang J."/>
            <person name="Chung W.-H."/>
            <person name="Park Y.S."/>
        </authorList>
    </citation>
    <scope>NUCLEOTIDE SEQUENCE [LARGE SCALE GENOMIC DNA]</scope>
    <source>
        <strain evidence="6">MBLB1234</strain>
    </source>
</reference>
<comment type="catalytic activity">
    <reaction evidence="4">
        <text>a 2-deoxystreptamine antibiotic + acetyl-CoA = an N(3)-acetyl-2-deoxystreptamine antibiotic + CoA + H(+)</text>
        <dbReference type="Rhea" id="RHEA:12665"/>
        <dbReference type="ChEBI" id="CHEBI:15378"/>
        <dbReference type="ChEBI" id="CHEBI:57287"/>
        <dbReference type="ChEBI" id="CHEBI:57288"/>
        <dbReference type="ChEBI" id="CHEBI:57921"/>
        <dbReference type="ChEBI" id="CHEBI:77452"/>
        <dbReference type="EC" id="2.3.1.81"/>
    </reaction>
</comment>
<keyword evidence="3 4" id="KW-0012">Acyltransferase</keyword>
<evidence type="ECO:0000256" key="3">
    <source>
        <dbReference type="ARBA" id="ARBA00023315"/>
    </source>
</evidence>
<evidence type="ECO:0000256" key="4">
    <source>
        <dbReference type="RuleBase" id="RU365031"/>
    </source>
</evidence>
<dbReference type="EC" id="2.3.1.-" evidence="4"/>
<accession>A0A3Q9I6Z8</accession>
<keyword evidence="2 4" id="KW-0808">Transferase</keyword>
<name>A0A3Q9I6Z8_9BACL</name>
<dbReference type="AlphaFoldDB" id="A0A3Q9I6Z8"/>
<dbReference type="OrthoDB" id="7330654at2"/>
<comment type="similarity">
    <text evidence="1 4">Belongs to the antibiotic N-acetyltransferase family.</text>
</comment>